<evidence type="ECO:0000313" key="2">
    <source>
        <dbReference type="Proteomes" id="UP000248795"/>
    </source>
</evidence>
<dbReference type="PANTHER" id="PTHR42110:SF1">
    <property type="entry name" value="L-ASPARAGINASE, PUTATIVE (AFU_ORTHOLOGUE AFUA_3G11890)-RELATED"/>
    <property type="match status" value="1"/>
</dbReference>
<dbReference type="InterPro" id="IPR010349">
    <property type="entry name" value="Asparaginase_II"/>
</dbReference>
<evidence type="ECO:0000313" key="1">
    <source>
        <dbReference type="EMBL" id="PZF77787.1"/>
    </source>
</evidence>
<dbReference type="EMBL" id="QKVK01000002">
    <property type="protein sequence ID" value="PZF77787.1"/>
    <property type="molecule type" value="Genomic_DNA"/>
</dbReference>
<dbReference type="Proteomes" id="UP000248795">
    <property type="component" value="Unassembled WGS sequence"/>
</dbReference>
<name>A0A2W2BPY8_9HYPH</name>
<protein>
    <submittedName>
        <fullName evidence="1">Asparaginase</fullName>
    </submittedName>
</protein>
<dbReference type="AlphaFoldDB" id="A0A2W2BPY8"/>
<dbReference type="RefSeq" id="WP_111196535.1">
    <property type="nucleotide sequence ID" value="NZ_QKVK01000002.1"/>
</dbReference>
<keyword evidence="2" id="KW-1185">Reference proteome</keyword>
<comment type="caution">
    <text evidence="1">The sequence shown here is derived from an EMBL/GenBank/DDBJ whole genome shotgun (WGS) entry which is preliminary data.</text>
</comment>
<reference evidence="2" key="1">
    <citation type="submission" date="2018-06" db="EMBL/GenBank/DDBJ databases">
        <title>Aestuariibacter litoralis strain KCTC 52945T.</title>
        <authorList>
            <person name="Li X."/>
            <person name="Salam N."/>
            <person name="Li J.-L."/>
            <person name="Chen Y.-M."/>
            <person name="Yang Z.-W."/>
            <person name="Zhang L.-Y."/>
            <person name="Han M.-X."/>
            <person name="Xiao M."/>
            <person name="Li W.-J."/>
        </authorList>
    </citation>
    <scope>NUCLEOTIDE SEQUENCE [LARGE SCALE GENOMIC DNA]</scope>
    <source>
        <strain evidence="2">KCTC 52945</strain>
    </source>
</reference>
<dbReference type="PANTHER" id="PTHR42110">
    <property type="entry name" value="L-ASPARAGINASE, PUTATIVE (AFU_ORTHOLOGUE AFUA_3G11890)-RELATED"/>
    <property type="match status" value="1"/>
</dbReference>
<organism evidence="1 2">
    <name type="scientific">Aestuariivirga litoralis</name>
    <dbReference type="NCBI Taxonomy" id="2650924"/>
    <lineage>
        <taxon>Bacteria</taxon>
        <taxon>Pseudomonadati</taxon>
        <taxon>Pseudomonadota</taxon>
        <taxon>Alphaproteobacteria</taxon>
        <taxon>Hyphomicrobiales</taxon>
        <taxon>Aestuariivirgaceae</taxon>
        <taxon>Aestuariivirga</taxon>
    </lineage>
</organism>
<sequence length="325" mass="34766">MINPVIAEVTRGDIVESRHRGAYAVVDRAGHVVAAEGGIAAAVYPRSAIKAFQCLPVIESGAADHFGFTDEEIALCCSSHNGEPEHVRVARSMLAKGGNAESLYECGAHWPYFEEARFALVRHGEPCAAVHNNCSGKHAGMLALARQLGADPHGYVGLDHPVQQAIAKRIGELCDIDLSQQPVGVDGCSVPTWAIPLKNLALAFARFSDPQNKAARRIIEAVRAHPFMVAGTGDFDTLIMEAVPRLFIKTGAEGVYCAAIPHAGLGIALKVDDGAARAAEVGIAAVLAGLDVWTPEEKAALERFRHHDLANWRRIEVGEVRGLRL</sequence>
<proteinExistence type="predicted"/>
<dbReference type="Pfam" id="PF06089">
    <property type="entry name" value="Asparaginase_II"/>
    <property type="match status" value="1"/>
</dbReference>
<gene>
    <name evidence="1" type="ORF">DK847_04985</name>
</gene>
<accession>A0A2W2BPY8</accession>